<name>A0ABX0MIN8_9BURK</name>
<organism evidence="2 3">
    <name type="scientific">Massilia aquatica</name>
    <dbReference type="NCBI Taxonomy" id="2609000"/>
    <lineage>
        <taxon>Bacteria</taxon>
        <taxon>Pseudomonadati</taxon>
        <taxon>Pseudomonadota</taxon>
        <taxon>Betaproteobacteria</taxon>
        <taxon>Burkholderiales</taxon>
        <taxon>Oxalobacteraceae</taxon>
        <taxon>Telluria group</taxon>
        <taxon>Massilia</taxon>
    </lineage>
</organism>
<evidence type="ECO:0000313" key="3">
    <source>
        <dbReference type="Proteomes" id="UP000819052"/>
    </source>
</evidence>
<dbReference type="Pfam" id="PF13391">
    <property type="entry name" value="HNH_2"/>
    <property type="match status" value="1"/>
</dbReference>
<comment type="caution">
    <text evidence="2">The sequence shown here is derived from an EMBL/GenBank/DDBJ whole genome shotgun (WGS) entry which is preliminary data.</text>
</comment>
<keyword evidence="2" id="KW-0378">Hydrolase</keyword>
<dbReference type="GO" id="GO:0004519">
    <property type="term" value="F:endonuclease activity"/>
    <property type="evidence" value="ECO:0007669"/>
    <property type="project" value="UniProtKB-KW"/>
</dbReference>
<sequence>MTVENGQIIYEENHQEIARSLEKVTRDPTFDSVRRSRASQQAARARAFDAAINVSYRKGLPISAILTAGNRRDRDDLGKESSQVKYRSLDPVAWYVHVYDADTGIARLVRGEKPEGVVGEGDAGIEPDFVGTPDEIQFRAIQTRRGQAKFREALLAAYNRRCAVTGCSIVELLEAAHIRPHAEQPDYSVSNGLLLKADIHTLYDLKLLSIDQRCIVHLAPSIQFSEYRHLHGQSLRFSPERFLHMPSPQTLERRHKEFLEKHGLK</sequence>
<evidence type="ECO:0000259" key="1">
    <source>
        <dbReference type="Pfam" id="PF13391"/>
    </source>
</evidence>
<keyword evidence="2" id="KW-0540">Nuclease</keyword>
<protein>
    <submittedName>
        <fullName evidence="2">HNH endonuclease</fullName>
    </submittedName>
</protein>
<proteinExistence type="predicted"/>
<dbReference type="Proteomes" id="UP000819052">
    <property type="component" value="Unassembled WGS sequence"/>
</dbReference>
<gene>
    <name evidence="2" type="ORF">F1609_32380</name>
</gene>
<reference evidence="2 3" key="1">
    <citation type="submission" date="2019-09" db="EMBL/GenBank/DDBJ databases">
        <title>Taxonomy of Antarctic Massilia spp.: description of Massilia rubra sp. nov., Massilia aquatica sp. nov., Massilia mucilaginosa sp. nov., Massilia frigida sp. nov. isolated from streams, lakes and regoliths.</title>
        <authorList>
            <person name="Holochova P."/>
            <person name="Sedlacek I."/>
            <person name="Kralova S."/>
            <person name="Maslanova I."/>
            <person name="Busse H.-J."/>
            <person name="Stankova E."/>
            <person name="Vrbovska V."/>
            <person name="Kovarovic V."/>
            <person name="Bartak M."/>
            <person name="Svec P."/>
            <person name="Pantucek R."/>
        </authorList>
    </citation>
    <scope>NUCLEOTIDE SEQUENCE [LARGE SCALE GENOMIC DNA]</scope>
    <source>
        <strain evidence="2 3">CCM 8693</strain>
    </source>
</reference>
<feature type="domain" description="HNH nuclease" evidence="1">
    <location>
        <begin position="162"/>
        <end position="211"/>
    </location>
</feature>
<accession>A0ABX0MIN8</accession>
<dbReference type="EMBL" id="VVIW01000040">
    <property type="protein sequence ID" value="NHZ44812.1"/>
    <property type="molecule type" value="Genomic_DNA"/>
</dbReference>
<keyword evidence="3" id="KW-1185">Reference proteome</keyword>
<evidence type="ECO:0000313" key="2">
    <source>
        <dbReference type="EMBL" id="NHZ44812.1"/>
    </source>
</evidence>
<keyword evidence="2" id="KW-0255">Endonuclease</keyword>
<dbReference type="InterPro" id="IPR003615">
    <property type="entry name" value="HNH_nuc"/>
</dbReference>